<dbReference type="CDD" id="cd00093">
    <property type="entry name" value="HTH_XRE"/>
    <property type="match status" value="1"/>
</dbReference>
<name>A0A3P8L081_RAOTE</name>
<reference evidence="2 3" key="1">
    <citation type="submission" date="2018-12" db="EMBL/GenBank/DDBJ databases">
        <authorList>
            <consortium name="Pathogen Informatics"/>
        </authorList>
    </citation>
    <scope>NUCLEOTIDE SEQUENCE [LARGE SCALE GENOMIC DNA]</scope>
    <source>
        <strain evidence="2 3">NCTC13098</strain>
    </source>
</reference>
<dbReference type="Proteomes" id="UP000274346">
    <property type="component" value="Chromosome"/>
</dbReference>
<gene>
    <name evidence="2" type="ORF">NCTC13098_04966</name>
</gene>
<dbReference type="Pfam" id="PF01381">
    <property type="entry name" value="HTH_3"/>
    <property type="match status" value="1"/>
</dbReference>
<evidence type="ECO:0000313" key="3">
    <source>
        <dbReference type="Proteomes" id="UP000274346"/>
    </source>
</evidence>
<dbReference type="SUPFAM" id="SSF47413">
    <property type="entry name" value="lambda repressor-like DNA-binding domains"/>
    <property type="match status" value="1"/>
</dbReference>
<dbReference type="Gene3D" id="1.10.260.40">
    <property type="entry name" value="lambda repressor-like DNA-binding domains"/>
    <property type="match status" value="1"/>
</dbReference>
<dbReference type="KEGG" id="rtg:NCTC13098_04966"/>
<dbReference type="SMART" id="SM00530">
    <property type="entry name" value="HTH_XRE"/>
    <property type="match status" value="1"/>
</dbReference>
<protein>
    <submittedName>
        <fullName evidence="2">Transcriptional repressor DicA</fullName>
    </submittedName>
</protein>
<evidence type="ECO:0000313" key="2">
    <source>
        <dbReference type="EMBL" id="VDR28582.1"/>
    </source>
</evidence>
<dbReference type="PROSITE" id="PS50943">
    <property type="entry name" value="HTH_CROC1"/>
    <property type="match status" value="1"/>
</dbReference>
<dbReference type="EMBL" id="LR131271">
    <property type="protein sequence ID" value="VDR28582.1"/>
    <property type="molecule type" value="Genomic_DNA"/>
</dbReference>
<dbReference type="RefSeq" id="WP_128878661.1">
    <property type="nucleotide sequence ID" value="NZ_CP145801.1"/>
</dbReference>
<organism evidence="2 3">
    <name type="scientific">Raoultella terrigena</name>
    <name type="common">Klebsiella terrigena</name>
    <dbReference type="NCBI Taxonomy" id="577"/>
    <lineage>
        <taxon>Bacteria</taxon>
        <taxon>Pseudomonadati</taxon>
        <taxon>Pseudomonadota</taxon>
        <taxon>Gammaproteobacteria</taxon>
        <taxon>Enterobacterales</taxon>
        <taxon>Enterobacteriaceae</taxon>
        <taxon>Klebsiella/Raoultella group</taxon>
        <taxon>Raoultella</taxon>
    </lineage>
</organism>
<feature type="domain" description="HTH cro/C1-type" evidence="1">
    <location>
        <begin position="12"/>
        <end position="67"/>
    </location>
</feature>
<accession>A0A3P8L081</accession>
<dbReference type="GO" id="GO:0003677">
    <property type="term" value="F:DNA binding"/>
    <property type="evidence" value="ECO:0007669"/>
    <property type="project" value="InterPro"/>
</dbReference>
<dbReference type="AlphaFoldDB" id="A0A3P8L081"/>
<dbReference type="InterPro" id="IPR010982">
    <property type="entry name" value="Lambda_DNA-bd_dom_sf"/>
</dbReference>
<evidence type="ECO:0000259" key="1">
    <source>
        <dbReference type="PROSITE" id="PS50943"/>
    </source>
</evidence>
<sequence>MKTMSEVIGERLKALREKKNISQAQLSKMCGWATASRVGNYELGTRNIGVDDAVVLARILDTSPSYLLFGDEENRGQELPEKQRRMLQLFNQLPEAEQERMIDLFQVRLKEIDDYVEKYLKGRFKPESE</sequence>
<proteinExistence type="predicted"/>
<dbReference type="InterPro" id="IPR001387">
    <property type="entry name" value="Cro/C1-type_HTH"/>
</dbReference>